<evidence type="ECO:0000259" key="3">
    <source>
        <dbReference type="PROSITE" id="PS50110"/>
    </source>
</evidence>
<comment type="caution">
    <text evidence="4">The sequence shown here is derived from an EMBL/GenBank/DDBJ whole genome shotgun (WGS) entry which is preliminary data.</text>
</comment>
<dbReference type="PROSITE" id="PS50110">
    <property type="entry name" value="RESPONSE_REGULATORY"/>
    <property type="match status" value="1"/>
</dbReference>
<dbReference type="SUPFAM" id="SSF52172">
    <property type="entry name" value="CheY-like"/>
    <property type="match status" value="1"/>
</dbReference>
<sequence>MISRKKKIILAEDNLAIVDALTIMLEEFGYEVIPIVDGNTVKDKLKEKPDLVLFDLWMPGWNGRDACRHLKSNEDTKDIPVIIISADRDIAQLAKEAGTDDFIAKPFQIEDLLAKVEKYLD</sequence>
<dbReference type="Proteomes" id="UP000319783">
    <property type="component" value="Unassembled WGS sequence"/>
</dbReference>
<dbReference type="AlphaFoldDB" id="A0A533QMT4"/>
<dbReference type="InterPro" id="IPR001789">
    <property type="entry name" value="Sig_transdc_resp-reg_receiver"/>
</dbReference>
<dbReference type="GO" id="GO:0000160">
    <property type="term" value="P:phosphorelay signal transduction system"/>
    <property type="evidence" value="ECO:0007669"/>
    <property type="project" value="InterPro"/>
</dbReference>
<evidence type="ECO:0000313" key="5">
    <source>
        <dbReference type="Proteomes" id="UP000319783"/>
    </source>
</evidence>
<evidence type="ECO:0000256" key="2">
    <source>
        <dbReference type="PROSITE-ProRule" id="PRU00169"/>
    </source>
</evidence>
<proteinExistence type="predicted"/>
<dbReference type="PANTHER" id="PTHR44591:SF3">
    <property type="entry name" value="RESPONSE REGULATORY DOMAIN-CONTAINING PROTEIN"/>
    <property type="match status" value="1"/>
</dbReference>
<dbReference type="Gene3D" id="3.40.50.2300">
    <property type="match status" value="1"/>
</dbReference>
<accession>A0A533QMT4</accession>
<gene>
    <name evidence="4" type="ORF">JETT_1831</name>
</gene>
<dbReference type="Pfam" id="PF00072">
    <property type="entry name" value="Response_reg"/>
    <property type="match status" value="1"/>
</dbReference>
<keyword evidence="1 2" id="KW-0597">Phosphoprotein</keyword>
<dbReference type="PANTHER" id="PTHR44591">
    <property type="entry name" value="STRESS RESPONSE REGULATOR PROTEIN 1"/>
    <property type="match status" value="1"/>
</dbReference>
<protein>
    <submittedName>
        <fullName evidence="4">Response regulator</fullName>
    </submittedName>
</protein>
<name>A0A533QMT4_9BACT</name>
<organism evidence="4 5">
    <name type="scientific">Candidatus Jettenia ecosi</name>
    <dbReference type="NCBI Taxonomy" id="2494326"/>
    <lineage>
        <taxon>Bacteria</taxon>
        <taxon>Pseudomonadati</taxon>
        <taxon>Planctomycetota</taxon>
        <taxon>Candidatus Brocadiia</taxon>
        <taxon>Candidatus Brocadiales</taxon>
        <taxon>Candidatus Brocadiaceae</taxon>
        <taxon>Candidatus Jettenia</taxon>
    </lineage>
</organism>
<reference evidence="4 5" key="1">
    <citation type="submission" date="2019-04" db="EMBL/GenBank/DDBJ databases">
        <title>Genome of a novel bacterium Candidatus Jettenia ecosi reconstructed from metagenome of an anammox bioreactor.</title>
        <authorList>
            <person name="Mardanov A.V."/>
            <person name="Beletsky A.V."/>
            <person name="Ravin N.V."/>
            <person name="Botchkova E.A."/>
            <person name="Litti Y.V."/>
            <person name="Nozhevnikova A.N."/>
        </authorList>
    </citation>
    <scope>NUCLEOTIDE SEQUENCE [LARGE SCALE GENOMIC DNA]</scope>
    <source>
        <strain evidence="4">J2</strain>
    </source>
</reference>
<dbReference type="InterPro" id="IPR050595">
    <property type="entry name" value="Bact_response_regulator"/>
</dbReference>
<feature type="domain" description="Response regulatory" evidence="3">
    <location>
        <begin position="7"/>
        <end position="120"/>
    </location>
</feature>
<dbReference type="EMBL" id="SULG01000033">
    <property type="protein sequence ID" value="TLD41890.1"/>
    <property type="molecule type" value="Genomic_DNA"/>
</dbReference>
<evidence type="ECO:0000256" key="1">
    <source>
        <dbReference type="ARBA" id="ARBA00022553"/>
    </source>
</evidence>
<dbReference type="InterPro" id="IPR011006">
    <property type="entry name" value="CheY-like_superfamily"/>
</dbReference>
<dbReference type="SMART" id="SM00448">
    <property type="entry name" value="REC"/>
    <property type="match status" value="1"/>
</dbReference>
<evidence type="ECO:0000313" key="4">
    <source>
        <dbReference type="EMBL" id="TLD41890.1"/>
    </source>
</evidence>
<feature type="modified residue" description="4-aspartylphosphate" evidence="2">
    <location>
        <position position="55"/>
    </location>
</feature>